<keyword evidence="4" id="KW-0132">Cell division</keyword>
<dbReference type="EMBL" id="JBBCAQ010000010">
    <property type="protein sequence ID" value="KAK7600957.1"/>
    <property type="molecule type" value="Genomic_DNA"/>
</dbReference>
<dbReference type="Gene3D" id="3.30.470.30">
    <property type="entry name" value="DNA ligase/mRNA capping enzyme"/>
    <property type="match status" value="1"/>
</dbReference>
<keyword evidence="14" id="KW-0539">Nucleus</keyword>
<dbReference type="SUPFAM" id="SSF56091">
    <property type="entry name" value="DNA ligase/mRNA capping enzyme, catalytic domain"/>
    <property type="match status" value="1"/>
</dbReference>
<dbReference type="Pfam" id="PF01068">
    <property type="entry name" value="DNA_ligase_A_M"/>
    <property type="match status" value="1"/>
</dbReference>
<dbReference type="GO" id="GO:0006302">
    <property type="term" value="P:double-strand break repair"/>
    <property type="evidence" value="ECO:0007669"/>
    <property type="project" value="TreeGrafter"/>
</dbReference>
<evidence type="ECO:0000259" key="21">
    <source>
        <dbReference type="PROSITE" id="PS50160"/>
    </source>
</evidence>
<dbReference type="Gene3D" id="1.10.3260.10">
    <property type="entry name" value="DNA ligase, ATP-dependent, N-terminal domain"/>
    <property type="match status" value="1"/>
</dbReference>
<evidence type="ECO:0000256" key="7">
    <source>
        <dbReference type="ARBA" id="ARBA00022741"/>
    </source>
</evidence>
<dbReference type="CDD" id="cd07902">
    <property type="entry name" value="Adenylation_DNA_ligase_III"/>
    <property type="match status" value="1"/>
</dbReference>
<dbReference type="InterPro" id="IPR012308">
    <property type="entry name" value="DNA_ligase_ATP-dep_N"/>
</dbReference>
<dbReference type="InterPro" id="IPR036957">
    <property type="entry name" value="Znf_PARP_sf"/>
</dbReference>
<dbReference type="InterPro" id="IPR000977">
    <property type="entry name" value="DNA_ligase_ATP-dep"/>
</dbReference>
<comment type="catalytic activity">
    <reaction evidence="16 17">
        <text>ATP + (deoxyribonucleotide)n-3'-hydroxyl + 5'-phospho-(deoxyribonucleotide)m = (deoxyribonucleotide)n+m + AMP + diphosphate.</text>
        <dbReference type="EC" id="6.5.1.1"/>
    </reaction>
</comment>
<dbReference type="InterPro" id="IPR050191">
    <property type="entry name" value="ATP-dep_DNA_ligase"/>
</dbReference>
<evidence type="ECO:0000256" key="12">
    <source>
        <dbReference type="ARBA" id="ARBA00023172"/>
    </source>
</evidence>
<dbReference type="Gene3D" id="2.40.50.140">
    <property type="entry name" value="Nucleic acid-binding proteins"/>
    <property type="match status" value="1"/>
</dbReference>
<dbReference type="GO" id="GO:0071897">
    <property type="term" value="P:DNA biosynthetic process"/>
    <property type="evidence" value="ECO:0007669"/>
    <property type="project" value="InterPro"/>
</dbReference>
<dbReference type="SMART" id="SM01336">
    <property type="entry name" value="zf-PARP"/>
    <property type="match status" value="1"/>
</dbReference>
<dbReference type="InterPro" id="IPR001510">
    <property type="entry name" value="Znf_PARP"/>
</dbReference>
<protein>
    <recommendedName>
        <fullName evidence="17">DNA ligase</fullName>
        <ecNumber evidence="17">6.5.1.1</ecNumber>
    </recommendedName>
</protein>
<name>A0AAN9TNH0_9HEMI</name>
<keyword evidence="3 17" id="KW-0436">Ligase</keyword>
<dbReference type="PANTHER" id="PTHR45674">
    <property type="entry name" value="DNA LIGASE 1/3 FAMILY MEMBER"/>
    <property type="match status" value="1"/>
</dbReference>
<keyword evidence="10" id="KW-0862">Zinc</keyword>
<dbReference type="GO" id="GO:0006273">
    <property type="term" value="P:lagging strand elongation"/>
    <property type="evidence" value="ECO:0007669"/>
    <property type="project" value="TreeGrafter"/>
</dbReference>
<dbReference type="GO" id="GO:0006310">
    <property type="term" value="P:DNA recombination"/>
    <property type="evidence" value="ECO:0007669"/>
    <property type="project" value="UniProtKB-KW"/>
</dbReference>
<evidence type="ECO:0000256" key="2">
    <source>
        <dbReference type="ARBA" id="ARBA00007572"/>
    </source>
</evidence>
<keyword evidence="5" id="KW-0235">DNA replication</keyword>
<dbReference type="InterPro" id="IPR012309">
    <property type="entry name" value="DNA_ligase_ATP-dep_C"/>
</dbReference>
<keyword evidence="23" id="KW-1185">Reference proteome</keyword>
<keyword evidence="8 17" id="KW-0227">DNA damage</keyword>
<keyword evidence="9" id="KW-0863">Zinc-finger</keyword>
<evidence type="ECO:0000256" key="18">
    <source>
        <dbReference type="RuleBase" id="RU004196"/>
    </source>
</evidence>
<keyword evidence="13 17" id="KW-0234">DNA repair</keyword>
<dbReference type="PROSITE" id="PS50064">
    <property type="entry name" value="ZF_PARP_2"/>
    <property type="match status" value="1"/>
</dbReference>
<evidence type="ECO:0000256" key="11">
    <source>
        <dbReference type="ARBA" id="ARBA00022840"/>
    </source>
</evidence>
<evidence type="ECO:0000256" key="9">
    <source>
        <dbReference type="ARBA" id="ARBA00022771"/>
    </source>
</evidence>
<dbReference type="Pfam" id="PF04675">
    <property type="entry name" value="DNA_ligase_A_N"/>
    <property type="match status" value="1"/>
</dbReference>
<evidence type="ECO:0000256" key="10">
    <source>
        <dbReference type="ARBA" id="ARBA00022833"/>
    </source>
</evidence>
<evidence type="ECO:0000256" key="15">
    <source>
        <dbReference type="ARBA" id="ARBA00023306"/>
    </source>
</evidence>
<evidence type="ECO:0000313" key="22">
    <source>
        <dbReference type="EMBL" id="KAK7600957.1"/>
    </source>
</evidence>
<dbReference type="AlphaFoldDB" id="A0AAN9TNH0"/>
<dbReference type="InterPro" id="IPR012310">
    <property type="entry name" value="DNA_ligase_ATP-dep_cent"/>
</dbReference>
<feature type="domain" description="ATP-dependent DNA ligase family profile" evidence="21">
    <location>
        <begin position="477"/>
        <end position="611"/>
    </location>
</feature>
<keyword evidence="15" id="KW-0131">Cell cycle</keyword>
<keyword evidence="11 17" id="KW-0067">ATP-binding</keyword>
<dbReference type="InterPro" id="IPR036420">
    <property type="entry name" value="BRCT_dom_sf"/>
</dbReference>
<dbReference type="InterPro" id="IPR016059">
    <property type="entry name" value="DNA_ligase_ATP-dep_CS"/>
</dbReference>
<dbReference type="PROSITE" id="PS50160">
    <property type="entry name" value="DNA_LIGASE_A3"/>
    <property type="match status" value="1"/>
</dbReference>
<dbReference type="InterPro" id="IPR036599">
    <property type="entry name" value="DNA_ligase_N_sf"/>
</dbReference>
<dbReference type="GO" id="GO:0003677">
    <property type="term" value="F:DNA binding"/>
    <property type="evidence" value="ECO:0007669"/>
    <property type="project" value="InterPro"/>
</dbReference>
<feature type="region of interest" description="Disordered" evidence="19">
    <location>
        <begin position="124"/>
        <end position="159"/>
    </location>
</feature>
<dbReference type="PROSITE" id="PS00333">
    <property type="entry name" value="DNA_LIGASE_A2"/>
    <property type="match status" value="1"/>
</dbReference>
<evidence type="ECO:0000256" key="1">
    <source>
        <dbReference type="ARBA" id="ARBA00004123"/>
    </source>
</evidence>
<dbReference type="NCBIfam" id="TIGR00574">
    <property type="entry name" value="dnl1"/>
    <property type="match status" value="1"/>
</dbReference>
<evidence type="ECO:0000256" key="4">
    <source>
        <dbReference type="ARBA" id="ARBA00022618"/>
    </source>
</evidence>
<dbReference type="GO" id="GO:0051301">
    <property type="term" value="P:cell division"/>
    <property type="evidence" value="ECO:0007669"/>
    <property type="project" value="UniProtKB-KW"/>
</dbReference>
<comment type="similarity">
    <text evidence="2 18">Belongs to the ATP-dependent DNA ligase family.</text>
</comment>
<dbReference type="GO" id="GO:0005524">
    <property type="term" value="F:ATP binding"/>
    <property type="evidence" value="ECO:0007669"/>
    <property type="project" value="UniProtKB-KW"/>
</dbReference>
<dbReference type="Gene3D" id="3.40.50.10190">
    <property type="entry name" value="BRCT domain"/>
    <property type="match status" value="1"/>
</dbReference>
<dbReference type="PROSITE" id="PS00697">
    <property type="entry name" value="DNA_LIGASE_A1"/>
    <property type="match status" value="1"/>
</dbReference>
<keyword evidence="7 17" id="KW-0547">Nucleotide-binding</keyword>
<feature type="region of interest" description="Disordered" evidence="19">
    <location>
        <begin position="761"/>
        <end position="783"/>
    </location>
</feature>
<feature type="compositionally biased region" description="Polar residues" evidence="19">
    <location>
        <begin position="144"/>
        <end position="153"/>
    </location>
</feature>
<dbReference type="GO" id="GO:0070421">
    <property type="term" value="C:DNA ligase III-XRCC1 complex"/>
    <property type="evidence" value="ECO:0007669"/>
    <property type="project" value="TreeGrafter"/>
</dbReference>
<evidence type="ECO:0000256" key="5">
    <source>
        <dbReference type="ARBA" id="ARBA00022705"/>
    </source>
</evidence>
<dbReference type="GO" id="GO:0003910">
    <property type="term" value="F:DNA ligase (ATP) activity"/>
    <property type="evidence" value="ECO:0007669"/>
    <property type="project" value="UniProtKB-EC"/>
</dbReference>
<proteinExistence type="inferred from homology"/>
<gene>
    <name evidence="22" type="ORF">V9T40_008398</name>
</gene>
<feature type="domain" description="PARP-type" evidence="20">
    <location>
        <begin position="19"/>
        <end position="101"/>
    </location>
</feature>
<dbReference type="EC" id="6.5.1.1" evidence="17"/>
<reference evidence="22 23" key="1">
    <citation type="submission" date="2024-03" db="EMBL/GenBank/DDBJ databases">
        <title>Adaptation during the transition from Ophiocordyceps entomopathogen to insect associate is accompanied by gene loss and intensified selection.</title>
        <authorList>
            <person name="Ward C.M."/>
            <person name="Onetto C.A."/>
            <person name="Borneman A.R."/>
        </authorList>
    </citation>
    <scope>NUCLEOTIDE SEQUENCE [LARGE SCALE GENOMIC DNA]</scope>
    <source>
        <strain evidence="22">AWRI1</strain>
        <tissue evidence="22">Single Adult Female</tissue>
    </source>
</reference>
<keyword evidence="6" id="KW-0479">Metal-binding</keyword>
<dbReference type="GO" id="GO:0008270">
    <property type="term" value="F:zinc ion binding"/>
    <property type="evidence" value="ECO:0007669"/>
    <property type="project" value="UniProtKB-KW"/>
</dbReference>
<evidence type="ECO:0000256" key="16">
    <source>
        <dbReference type="ARBA" id="ARBA00034003"/>
    </source>
</evidence>
<dbReference type="Gene3D" id="3.30.1740.10">
    <property type="entry name" value="Zinc finger, PARP-type"/>
    <property type="match status" value="1"/>
</dbReference>
<dbReference type="SUPFAM" id="SSF57716">
    <property type="entry name" value="Glucocorticoid receptor-like (DNA-binding domain)"/>
    <property type="match status" value="1"/>
</dbReference>
<evidence type="ECO:0000256" key="6">
    <source>
        <dbReference type="ARBA" id="ARBA00022723"/>
    </source>
</evidence>
<dbReference type="PANTHER" id="PTHR45674:SF9">
    <property type="entry name" value="DNA LIGASE 3"/>
    <property type="match status" value="1"/>
</dbReference>
<dbReference type="Pfam" id="PF04679">
    <property type="entry name" value="DNA_ligase_A_C"/>
    <property type="match status" value="1"/>
</dbReference>
<dbReference type="FunFam" id="1.10.3260.10:FF:000002">
    <property type="entry name" value="DNA ligase"/>
    <property type="match status" value="1"/>
</dbReference>
<dbReference type="SUPFAM" id="SSF117018">
    <property type="entry name" value="ATP-dependent DNA ligase DNA-binding domain"/>
    <property type="match status" value="1"/>
</dbReference>
<organism evidence="22 23">
    <name type="scientific">Parthenolecanium corni</name>
    <dbReference type="NCBI Taxonomy" id="536013"/>
    <lineage>
        <taxon>Eukaryota</taxon>
        <taxon>Metazoa</taxon>
        <taxon>Ecdysozoa</taxon>
        <taxon>Arthropoda</taxon>
        <taxon>Hexapoda</taxon>
        <taxon>Insecta</taxon>
        <taxon>Pterygota</taxon>
        <taxon>Neoptera</taxon>
        <taxon>Paraneoptera</taxon>
        <taxon>Hemiptera</taxon>
        <taxon>Sternorrhyncha</taxon>
        <taxon>Coccoidea</taxon>
        <taxon>Coccidae</taxon>
        <taxon>Parthenolecanium</taxon>
    </lineage>
</organism>
<evidence type="ECO:0000256" key="19">
    <source>
        <dbReference type="SAM" id="MobiDB-lite"/>
    </source>
</evidence>
<accession>A0AAN9TNH0</accession>
<dbReference type="InterPro" id="IPR012340">
    <property type="entry name" value="NA-bd_OB-fold"/>
</dbReference>
<dbReference type="Proteomes" id="UP001367676">
    <property type="component" value="Unassembled WGS sequence"/>
</dbReference>
<sequence>MSDTEKDEANEEATDEKLFCAERAKSGRAKCKKCKNTIDTGVLRLAKLVMNPFGTGKMKAWHHLPCLFEVFKKQRATTPKIEKIDDIGGFEQLSHDDIEEILTYLTDDAKIHWESLKKDLSDEPQLATSSKTPKKKTKKETAPVTSLLSVTDSDPSHKDNSVRQFRKICLALSNESSYLQKTNILREFFEKGSDGTSFKGDLLLWCRLLLPGAIKTVYNLQSKQLIKIFSRIFNTDNDDMLTHLEEGDVAVTVSEFFEKSTAIKPASKSTLSLQDVNEYLNQLSKLTKEDDQQRHLKKVALKCTANDLQVFVRFIKHDLRINAGPKHILDALHPDAYQAYQTCRDIDGVIKQIREKDTAKKTQSLNITVKVLTPVLPMLAQACTSLDAAVDKYPDGLYAEIKYDGERVQLHKQGSDFKYFSRSLKPVLPHKVDHFKDYIKKAFPKGDDLILDCEVLMIDMSTGNPLPFGTLGIHKKTEFKDANPCLYVFDCLYFNGESLLNSPLKKRREILQNNMTDIRHHVQFSEIKLIKNVKDLESMLTDVLDKNLEGLVLKDIQGVYEPGKRRWIKVKRDYLFEGKAADSVDLVVLGAWYGTGQKGGMMNVFLLGCFNPDDRSWRSVTKVHGHDDETLKALQTELDVIKISRDVTRVPKWLNVTKTMIPDFVARDPKKMPVWEICGHEFTKHDVHTANGISIRFPRVARVRHDKSWDTATTLSELEHLYEVSKTNQGARLLPFLNSNSDSDVSPVKKQRKITNMFPSKISTSSKDIQDEDTTKKKNSKPLPDLLAGKRIKVNNTAADKEFRRLFIAYGATVIDEDDAKKPTHKIVPGSFSMTKNDDGENVMKIQLEKLEN</sequence>
<evidence type="ECO:0000256" key="13">
    <source>
        <dbReference type="ARBA" id="ARBA00023204"/>
    </source>
</evidence>
<dbReference type="Pfam" id="PF00645">
    <property type="entry name" value="zf-PARP"/>
    <property type="match status" value="1"/>
</dbReference>
<comment type="subcellular location">
    <subcellularLocation>
        <location evidence="1">Nucleus</location>
    </subcellularLocation>
</comment>
<evidence type="ECO:0000259" key="20">
    <source>
        <dbReference type="PROSITE" id="PS50064"/>
    </source>
</evidence>
<dbReference type="SUPFAM" id="SSF50249">
    <property type="entry name" value="Nucleic acid-binding proteins"/>
    <property type="match status" value="1"/>
</dbReference>
<comment type="caution">
    <text evidence="22">The sequence shown here is derived from an EMBL/GenBank/DDBJ whole genome shotgun (WGS) entry which is preliminary data.</text>
</comment>
<evidence type="ECO:0000256" key="17">
    <source>
        <dbReference type="RuleBase" id="RU000617"/>
    </source>
</evidence>
<keyword evidence="12 17" id="KW-0233">DNA recombination</keyword>
<evidence type="ECO:0000256" key="14">
    <source>
        <dbReference type="ARBA" id="ARBA00023242"/>
    </source>
</evidence>
<evidence type="ECO:0000256" key="8">
    <source>
        <dbReference type="ARBA" id="ARBA00022763"/>
    </source>
</evidence>
<dbReference type="FunFam" id="3.30.470.30:FF:000003">
    <property type="entry name" value="DNA ligase"/>
    <property type="match status" value="1"/>
</dbReference>
<evidence type="ECO:0000313" key="23">
    <source>
        <dbReference type="Proteomes" id="UP001367676"/>
    </source>
</evidence>
<evidence type="ECO:0000256" key="3">
    <source>
        <dbReference type="ARBA" id="ARBA00022598"/>
    </source>
</evidence>
<dbReference type="Gene3D" id="3.30.1490.70">
    <property type="match status" value="1"/>
</dbReference>
<dbReference type="CDD" id="cd07967">
    <property type="entry name" value="OBF_DNA_ligase_III"/>
    <property type="match status" value="1"/>
</dbReference>